<proteinExistence type="predicted"/>
<organism evidence="1 2">
    <name type="scientific">Polaribacter ponticola</name>
    <dbReference type="NCBI Taxonomy" id="2978475"/>
    <lineage>
        <taxon>Bacteria</taxon>
        <taxon>Pseudomonadati</taxon>
        <taxon>Bacteroidota</taxon>
        <taxon>Flavobacteriia</taxon>
        <taxon>Flavobacteriales</taxon>
        <taxon>Flavobacteriaceae</taxon>
    </lineage>
</organism>
<evidence type="ECO:0000313" key="1">
    <source>
        <dbReference type="EMBL" id="MDD7913262.1"/>
    </source>
</evidence>
<keyword evidence="2" id="KW-1185">Reference proteome</keyword>
<gene>
    <name evidence="1" type="ORF">N5A56_001925</name>
</gene>
<reference evidence="1" key="1">
    <citation type="submission" date="2023-02" db="EMBL/GenBank/DDBJ databases">
        <title>Polaribacter ponticola sp. nov., isolated from seawater.</title>
        <authorList>
            <person name="Baek J.H."/>
            <person name="Kim J.M."/>
            <person name="Choi D.G."/>
            <person name="Jeon C.O."/>
        </authorList>
    </citation>
    <scope>NUCLEOTIDE SEQUENCE</scope>
    <source>
        <strain evidence="1">MSW5</strain>
    </source>
</reference>
<dbReference type="Proteomes" id="UP001151478">
    <property type="component" value="Unassembled WGS sequence"/>
</dbReference>
<dbReference type="EMBL" id="JAOSLC020000002">
    <property type="protein sequence ID" value="MDD7913262.1"/>
    <property type="molecule type" value="Genomic_DNA"/>
</dbReference>
<dbReference type="RefSeq" id="WP_274270144.1">
    <property type="nucleotide sequence ID" value="NZ_JAOSLC020000002.1"/>
</dbReference>
<name>A0ABT5S7D8_9FLAO</name>
<accession>A0ABT5S7D8</accession>
<comment type="caution">
    <text evidence="1">The sequence shown here is derived from an EMBL/GenBank/DDBJ whole genome shotgun (WGS) entry which is preliminary data.</text>
</comment>
<sequence length="81" mass="9358">MKNRNLKIFLLLFLFGFSALYSQYTEVINSNKPGFSESPYSVGTGVYQLENNLFFRNTSIEPTFSTPQSLGFDMLFRTSFF</sequence>
<evidence type="ECO:0000313" key="2">
    <source>
        <dbReference type="Proteomes" id="UP001151478"/>
    </source>
</evidence>
<protein>
    <submittedName>
        <fullName evidence="1">Uncharacterized protein</fullName>
    </submittedName>
</protein>